<dbReference type="AlphaFoldDB" id="A0A6V2W2Q5"/>
<dbReference type="PANTHER" id="PTHR21575:SF12">
    <property type="entry name" value="PROTEIN HID1"/>
    <property type="match status" value="1"/>
</dbReference>
<name>A0A6V2W2Q5_HETAK</name>
<dbReference type="GO" id="GO:0016020">
    <property type="term" value="C:membrane"/>
    <property type="evidence" value="ECO:0007669"/>
    <property type="project" value="TreeGrafter"/>
</dbReference>
<proteinExistence type="predicted"/>
<dbReference type="GO" id="GO:0000138">
    <property type="term" value="C:Golgi trans cisterna"/>
    <property type="evidence" value="ECO:0007669"/>
    <property type="project" value="TreeGrafter"/>
</dbReference>
<evidence type="ECO:0008006" key="4">
    <source>
        <dbReference type="Google" id="ProtNLM"/>
    </source>
</evidence>
<evidence type="ECO:0000313" key="3">
    <source>
        <dbReference type="EMBL" id="CAE0633758.1"/>
    </source>
</evidence>
<dbReference type="GO" id="GO:0005797">
    <property type="term" value="C:Golgi medial cisterna"/>
    <property type="evidence" value="ECO:0007669"/>
    <property type="project" value="TreeGrafter"/>
</dbReference>
<sequence length="351" mass="39294">MGLQRIHDVCFLSCMFAFLFCSVFLSGSNFVCGHNTAKTSCLKLMGLVELFSKLKFVMKSEERRETLLALLKVINNIVMYQYQGNHALVYELIHRKETTFIKLAALSPDILDFKALLASSDQEEEGAGRRSEDLLAKQLQSRLALLEQAAAPQGKADTDTENWEQVEAGTPVARSGVSTPKQGISGAQSRRGSEAHALRARSRAASTEHAQQAELHQDKKALEWETRVKMAKNFISVLKSSASLRNITKLLQHLEPQCDNLQVGHDVVQEEDITLFLQDTSTVGVLPPPEEFVPVTGMEKDADTYQWINIFTWETIYHGFTGMEIFDGLQSDIKLFEVDIEYDDEDGSSDL</sequence>
<accession>A0A6V2W2Q5</accession>
<evidence type="ECO:0000256" key="2">
    <source>
        <dbReference type="SAM" id="SignalP"/>
    </source>
</evidence>
<feature type="chain" id="PRO_5030161023" description="Formin FH3 domain-containing protein" evidence="2">
    <location>
        <begin position="34"/>
        <end position="351"/>
    </location>
</feature>
<feature type="signal peptide" evidence="2">
    <location>
        <begin position="1"/>
        <end position="33"/>
    </location>
</feature>
<reference evidence="3" key="1">
    <citation type="submission" date="2021-01" db="EMBL/GenBank/DDBJ databases">
        <authorList>
            <person name="Corre E."/>
            <person name="Pelletier E."/>
            <person name="Niang G."/>
            <person name="Scheremetjew M."/>
            <person name="Finn R."/>
            <person name="Kale V."/>
            <person name="Holt S."/>
            <person name="Cochrane G."/>
            <person name="Meng A."/>
            <person name="Brown T."/>
            <person name="Cohen L."/>
        </authorList>
    </citation>
    <scope>NUCLEOTIDE SEQUENCE</scope>
    <source>
        <strain evidence="3">CCMP3107</strain>
    </source>
</reference>
<keyword evidence="2" id="KW-0732">Signal</keyword>
<dbReference type="InterPro" id="IPR026705">
    <property type="entry name" value="Hid-1/Ecm30"/>
</dbReference>
<evidence type="ECO:0000256" key="1">
    <source>
        <dbReference type="SAM" id="MobiDB-lite"/>
    </source>
</evidence>
<dbReference type="PANTHER" id="PTHR21575">
    <property type="entry name" value="PROTEIN HID1"/>
    <property type="match status" value="1"/>
</dbReference>
<feature type="compositionally biased region" description="Polar residues" evidence="1">
    <location>
        <begin position="176"/>
        <end position="190"/>
    </location>
</feature>
<dbReference type="EMBL" id="HBIU01027046">
    <property type="protein sequence ID" value="CAE0633758.1"/>
    <property type="molecule type" value="Transcribed_RNA"/>
</dbReference>
<organism evidence="3">
    <name type="scientific">Heterosigma akashiwo</name>
    <name type="common">Chromophytic alga</name>
    <name type="synonym">Heterosigma carterae</name>
    <dbReference type="NCBI Taxonomy" id="2829"/>
    <lineage>
        <taxon>Eukaryota</taxon>
        <taxon>Sar</taxon>
        <taxon>Stramenopiles</taxon>
        <taxon>Ochrophyta</taxon>
        <taxon>Raphidophyceae</taxon>
        <taxon>Chattonellales</taxon>
        <taxon>Chattonellaceae</taxon>
        <taxon>Heterosigma</taxon>
    </lineage>
</organism>
<gene>
    <name evidence="3" type="ORF">HAKA00212_LOCUS12471</name>
</gene>
<dbReference type="Pfam" id="PF12722">
    <property type="entry name" value="Hid1"/>
    <property type="match status" value="1"/>
</dbReference>
<feature type="region of interest" description="Disordered" evidence="1">
    <location>
        <begin position="169"/>
        <end position="218"/>
    </location>
</feature>
<protein>
    <recommendedName>
        <fullName evidence="4">Formin FH3 domain-containing protein</fullName>
    </recommendedName>
</protein>